<proteinExistence type="predicted"/>
<dbReference type="EMBL" id="SDIF01000117">
    <property type="protein sequence ID" value="RXS60285.1"/>
    <property type="molecule type" value="Genomic_DNA"/>
</dbReference>
<dbReference type="Proteomes" id="UP000289482">
    <property type="component" value="Unassembled WGS sequence"/>
</dbReference>
<dbReference type="AlphaFoldDB" id="A0A4Q1QT42"/>
<protein>
    <submittedName>
        <fullName evidence="2">DUF397 domain-containing protein</fullName>
    </submittedName>
</protein>
<feature type="domain" description="DUF397" evidence="1">
    <location>
        <begin position="13"/>
        <end position="32"/>
    </location>
</feature>
<organism evidence="2 3">
    <name type="scientific">Streptomyces sioyaensis</name>
    <dbReference type="NCBI Taxonomy" id="67364"/>
    <lineage>
        <taxon>Bacteria</taxon>
        <taxon>Bacillati</taxon>
        <taxon>Actinomycetota</taxon>
        <taxon>Actinomycetes</taxon>
        <taxon>Kitasatosporales</taxon>
        <taxon>Streptomycetaceae</taxon>
        <taxon>Streptomyces</taxon>
    </lineage>
</organism>
<name>A0A4Q1QT42_9ACTN</name>
<accession>A0A4Q1QT42</accession>
<comment type="caution">
    <text evidence="2">The sequence shown here is derived from an EMBL/GenBank/DDBJ whole genome shotgun (WGS) entry which is preliminary data.</text>
</comment>
<dbReference type="InterPro" id="IPR007278">
    <property type="entry name" value="DUF397"/>
</dbReference>
<dbReference type="Pfam" id="PF04149">
    <property type="entry name" value="DUF397"/>
    <property type="match status" value="3"/>
</dbReference>
<dbReference type="GeneID" id="95781734"/>
<gene>
    <name evidence="2" type="ORF">EST54_27915</name>
</gene>
<dbReference type="RefSeq" id="WP_129250494.1">
    <property type="nucleotide sequence ID" value="NZ_JABZEL010000008.1"/>
</dbReference>
<evidence type="ECO:0000313" key="3">
    <source>
        <dbReference type="Proteomes" id="UP000289482"/>
    </source>
</evidence>
<keyword evidence="3" id="KW-1185">Reference proteome</keyword>
<feature type="domain" description="DUF397" evidence="1">
    <location>
        <begin position="54"/>
        <end position="105"/>
    </location>
</feature>
<sequence>MTSTAAQHFSHGLTWFKSSYSGSAGGNCIEVAYEWHKSSHSGSEGGNCIEVAYDWHKSSYSGSEGGDCLEVAACPHAIHIRDSKNPTGPSLTLSAAAWSAFLADITN</sequence>
<feature type="domain" description="DUF397" evidence="1">
    <location>
        <begin position="34"/>
        <end position="52"/>
    </location>
</feature>
<evidence type="ECO:0000259" key="1">
    <source>
        <dbReference type="Pfam" id="PF04149"/>
    </source>
</evidence>
<evidence type="ECO:0000313" key="2">
    <source>
        <dbReference type="EMBL" id="RXS60285.1"/>
    </source>
</evidence>
<reference evidence="2 3" key="1">
    <citation type="submission" date="2019-01" db="EMBL/GenBank/DDBJ databases">
        <title>Draft genome sequences of the type strain Streptomyces sioyaensis DSM 40032 and its novel strain, TM32, a thermotolerant antibiotics-producing actinobacterium.</title>
        <authorList>
            <person name="Nakaew N."/>
            <person name="Lumyong S."/>
            <person name="Sloan W.T."/>
            <person name="Sungthong R."/>
        </authorList>
    </citation>
    <scope>NUCLEOTIDE SEQUENCE [LARGE SCALE GENOMIC DNA]</scope>
    <source>
        <strain evidence="2 3">DSM 40032</strain>
    </source>
</reference>